<dbReference type="SUPFAM" id="SSF117281">
    <property type="entry name" value="Kelch motif"/>
    <property type="match status" value="1"/>
</dbReference>
<comment type="caution">
    <text evidence="3">The sequence shown here is derived from an EMBL/GenBank/DDBJ whole genome shotgun (WGS) entry which is preliminary data.</text>
</comment>
<accession>A0AAW1T324</accession>
<proteinExistence type="predicted"/>
<dbReference type="InterPro" id="IPR011043">
    <property type="entry name" value="Gal_Oxase/kelch_b-propeller"/>
</dbReference>
<organism evidence="3 4">
    <name type="scientific">Apatococcus fuscideae</name>
    <dbReference type="NCBI Taxonomy" id="2026836"/>
    <lineage>
        <taxon>Eukaryota</taxon>
        <taxon>Viridiplantae</taxon>
        <taxon>Chlorophyta</taxon>
        <taxon>core chlorophytes</taxon>
        <taxon>Trebouxiophyceae</taxon>
        <taxon>Chlorellales</taxon>
        <taxon>Chlorellaceae</taxon>
        <taxon>Apatococcus</taxon>
    </lineage>
</organism>
<keyword evidence="4" id="KW-1185">Reference proteome</keyword>
<dbReference type="Pfam" id="PF24681">
    <property type="entry name" value="Kelch_KLHDC2_KLHL20_DRC7"/>
    <property type="match status" value="1"/>
</dbReference>
<dbReference type="Proteomes" id="UP001485043">
    <property type="component" value="Unassembled WGS sequence"/>
</dbReference>
<dbReference type="AlphaFoldDB" id="A0AAW1T324"/>
<dbReference type="PANTHER" id="PTHR46093:SF18">
    <property type="entry name" value="FIBRONECTIN TYPE-III DOMAIN-CONTAINING PROTEIN"/>
    <property type="match status" value="1"/>
</dbReference>
<protein>
    <submittedName>
        <fullName evidence="3">Uncharacterized protein</fullName>
    </submittedName>
</protein>
<sequence>MGKWSCTQPAGEARPAPRGGHACVVIGNKVLVFGGADRTARPFGDIWLLDREGDVADSYRWQPAGPVTFGPGVVLAPRVGATLTAVGSSVYLYGGQDPQTGTLVEDMLMLNTHTWKWFKAETDGPRPPARHSHCAGPLLGTHLLVVGGAGRESLLGDLWTFDCAARAWHQPAATGPPPEPCEMASGTMLDAHRILLLGGRGPAGQVLRSAHIYDGRSFVWTALPIMPFPRCAHTAVAVTLSTLLQQQPGIGQPSGPFMGQMGSSAPDLNPMPGMQALLHGMGPGTGSPVPQLTPELQLQAILHPTGHPKILLYGGFSGSDVDASLYLLSLENMGARQLSPEPDSRPPTGVADIVPKPRFAHTAVLLQGTTPGSLDMVVIGGVNHHQDLDEVLTWHCDRADLQLFQDLNVSSRVI</sequence>
<dbReference type="InterPro" id="IPR006652">
    <property type="entry name" value="Kelch_1"/>
</dbReference>
<dbReference type="EMBL" id="JALJOV010000436">
    <property type="protein sequence ID" value="KAK9863730.1"/>
    <property type="molecule type" value="Genomic_DNA"/>
</dbReference>
<evidence type="ECO:0000313" key="4">
    <source>
        <dbReference type="Proteomes" id="UP001485043"/>
    </source>
</evidence>
<dbReference type="Pfam" id="PF01344">
    <property type="entry name" value="Kelch_1"/>
    <property type="match status" value="1"/>
</dbReference>
<dbReference type="SUPFAM" id="SSF50965">
    <property type="entry name" value="Galactose oxidase, central domain"/>
    <property type="match status" value="1"/>
</dbReference>
<dbReference type="PANTHER" id="PTHR46093">
    <property type="entry name" value="ACYL-COA-BINDING DOMAIN-CONTAINING PROTEIN 5"/>
    <property type="match status" value="1"/>
</dbReference>
<reference evidence="3 4" key="1">
    <citation type="journal article" date="2024" name="Nat. Commun.">
        <title>Phylogenomics reveals the evolutionary origins of lichenization in chlorophyte algae.</title>
        <authorList>
            <person name="Puginier C."/>
            <person name="Libourel C."/>
            <person name="Otte J."/>
            <person name="Skaloud P."/>
            <person name="Haon M."/>
            <person name="Grisel S."/>
            <person name="Petersen M."/>
            <person name="Berrin J.G."/>
            <person name="Delaux P.M."/>
            <person name="Dal Grande F."/>
            <person name="Keller J."/>
        </authorList>
    </citation>
    <scope>NUCLEOTIDE SEQUENCE [LARGE SCALE GENOMIC DNA]</scope>
    <source>
        <strain evidence="3 4">SAG 2523</strain>
    </source>
</reference>
<evidence type="ECO:0000256" key="2">
    <source>
        <dbReference type="ARBA" id="ARBA00022737"/>
    </source>
</evidence>
<dbReference type="Gene3D" id="2.120.10.80">
    <property type="entry name" value="Kelch-type beta propeller"/>
    <property type="match status" value="2"/>
</dbReference>
<evidence type="ECO:0000256" key="1">
    <source>
        <dbReference type="ARBA" id="ARBA00022441"/>
    </source>
</evidence>
<evidence type="ECO:0000313" key="3">
    <source>
        <dbReference type="EMBL" id="KAK9863730.1"/>
    </source>
</evidence>
<dbReference type="InterPro" id="IPR015915">
    <property type="entry name" value="Kelch-typ_b-propeller"/>
</dbReference>
<name>A0AAW1T324_9CHLO</name>
<keyword evidence="1" id="KW-0880">Kelch repeat</keyword>
<keyword evidence="2" id="KW-0677">Repeat</keyword>
<gene>
    <name evidence="3" type="ORF">WJX84_009781</name>
</gene>